<proteinExistence type="predicted"/>
<comment type="caution">
    <text evidence="1">The sequence shown here is derived from an EMBL/GenBank/DDBJ whole genome shotgun (WGS) entry which is preliminary data.</text>
</comment>
<accession>A0A4Q7MR82</accession>
<organism evidence="1 2">
    <name type="scientific">Pseudobacter ginsenosidimutans</name>
    <dbReference type="NCBI Taxonomy" id="661488"/>
    <lineage>
        <taxon>Bacteria</taxon>
        <taxon>Pseudomonadati</taxon>
        <taxon>Bacteroidota</taxon>
        <taxon>Chitinophagia</taxon>
        <taxon>Chitinophagales</taxon>
        <taxon>Chitinophagaceae</taxon>
        <taxon>Pseudobacter</taxon>
    </lineage>
</organism>
<protein>
    <submittedName>
        <fullName evidence="1">Uncharacterized protein</fullName>
    </submittedName>
</protein>
<dbReference type="EMBL" id="SGXA01000003">
    <property type="protein sequence ID" value="RZS69269.1"/>
    <property type="molecule type" value="Genomic_DNA"/>
</dbReference>
<dbReference type="Proteomes" id="UP000293874">
    <property type="component" value="Unassembled WGS sequence"/>
</dbReference>
<reference evidence="1 2" key="1">
    <citation type="submission" date="2019-02" db="EMBL/GenBank/DDBJ databases">
        <title>Genomic Encyclopedia of Type Strains, Phase IV (KMG-IV): sequencing the most valuable type-strain genomes for metagenomic binning, comparative biology and taxonomic classification.</title>
        <authorList>
            <person name="Goeker M."/>
        </authorList>
    </citation>
    <scope>NUCLEOTIDE SEQUENCE [LARGE SCALE GENOMIC DNA]</scope>
    <source>
        <strain evidence="1 2">DSM 18116</strain>
    </source>
</reference>
<sequence>MGEQGTTKYADGIKAIVKNPFLRVKNPMLKLRFFVMGANL</sequence>
<name>A0A4Q7MR82_9BACT</name>
<dbReference type="AlphaFoldDB" id="A0A4Q7MR82"/>
<evidence type="ECO:0000313" key="1">
    <source>
        <dbReference type="EMBL" id="RZS69269.1"/>
    </source>
</evidence>
<keyword evidence="2" id="KW-1185">Reference proteome</keyword>
<gene>
    <name evidence="1" type="ORF">EV199_5105</name>
</gene>
<evidence type="ECO:0000313" key="2">
    <source>
        <dbReference type="Proteomes" id="UP000293874"/>
    </source>
</evidence>